<dbReference type="InterPro" id="IPR003439">
    <property type="entry name" value="ABC_transporter-like_ATP-bd"/>
</dbReference>
<dbReference type="InterPro" id="IPR027417">
    <property type="entry name" value="P-loop_NTPase"/>
</dbReference>
<protein>
    <recommendedName>
        <fullName evidence="17">MDR-like ABC transporter</fullName>
    </recommendedName>
</protein>
<dbReference type="CDD" id="cd03249">
    <property type="entry name" value="ABC_MTABC3_MDL1_MDL2"/>
    <property type="match status" value="1"/>
</dbReference>
<proteinExistence type="inferred from homology"/>
<evidence type="ECO:0000313" key="15">
    <source>
        <dbReference type="EMBL" id="KAK0607361.1"/>
    </source>
</evidence>
<evidence type="ECO:0000256" key="1">
    <source>
        <dbReference type="ARBA" id="ARBA00004651"/>
    </source>
</evidence>
<accession>A0AA39W992</accession>
<dbReference type="GO" id="GO:0005524">
    <property type="term" value="F:ATP binding"/>
    <property type="evidence" value="ECO:0007669"/>
    <property type="project" value="UniProtKB-KW"/>
</dbReference>
<reference evidence="15" key="2">
    <citation type="submission" date="2023-06" db="EMBL/GenBank/DDBJ databases">
        <authorList>
            <person name="Swenson N.G."/>
            <person name="Wegrzyn J.L."/>
            <person name="Mcevoy S.L."/>
        </authorList>
    </citation>
    <scope>NUCLEOTIDE SEQUENCE</scope>
    <source>
        <strain evidence="15">NS2018</strain>
        <tissue evidence="15">Leaf</tissue>
    </source>
</reference>
<evidence type="ECO:0000256" key="3">
    <source>
        <dbReference type="ARBA" id="ARBA00022448"/>
    </source>
</evidence>
<dbReference type="GO" id="GO:0010328">
    <property type="term" value="F:auxin influx transmembrane transporter activity"/>
    <property type="evidence" value="ECO:0007669"/>
    <property type="project" value="UniProtKB-ARBA"/>
</dbReference>
<dbReference type="FunFam" id="3.40.50.300:FF:000604">
    <property type="entry name" value="ABC transporter B family member 28"/>
    <property type="match status" value="1"/>
</dbReference>
<evidence type="ECO:0000256" key="11">
    <source>
        <dbReference type="SAM" id="MobiDB-lite"/>
    </source>
</evidence>
<evidence type="ECO:0000256" key="5">
    <source>
        <dbReference type="ARBA" id="ARBA00022737"/>
    </source>
</evidence>
<feature type="domain" description="ABC transmembrane type-1" evidence="14">
    <location>
        <begin position="303"/>
        <end position="589"/>
    </location>
</feature>
<keyword evidence="4 12" id="KW-0812">Transmembrane</keyword>
<dbReference type="InterPro" id="IPR003593">
    <property type="entry name" value="AAA+_ATPase"/>
</dbReference>
<dbReference type="GO" id="GO:0010329">
    <property type="term" value="F:auxin efflux transmembrane transporter activity"/>
    <property type="evidence" value="ECO:0007669"/>
    <property type="project" value="UniProtKB-ARBA"/>
</dbReference>
<dbReference type="InterPro" id="IPR036640">
    <property type="entry name" value="ABC1_TM_sf"/>
</dbReference>
<evidence type="ECO:0000256" key="4">
    <source>
        <dbReference type="ARBA" id="ARBA00022692"/>
    </source>
</evidence>
<dbReference type="Gene3D" id="1.20.1560.10">
    <property type="entry name" value="ABC transporter type 1, transmembrane domain"/>
    <property type="match status" value="2"/>
</dbReference>
<keyword evidence="16" id="KW-1185">Reference proteome</keyword>
<organism evidence="15 16">
    <name type="scientific">Acer saccharum</name>
    <name type="common">Sugar maple</name>
    <dbReference type="NCBI Taxonomy" id="4024"/>
    <lineage>
        <taxon>Eukaryota</taxon>
        <taxon>Viridiplantae</taxon>
        <taxon>Streptophyta</taxon>
        <taxon>Embryophyta</taxon>
        <taxon>Tracheophyta</taxon>
        <taxon>Spermatophyta</taxon>
        <taxon>Magnoliopsida</taxon>
        <taxon>eudicotyledons</taxon>
        <taxon>Gunneridae</taxon>
        <taxon>Pentapetalae</taxon>
        <taxon>rosids</taxon>
        <taxon>malvids</taxon>
        <taxon>Sapindales</taxon>
        <taxon>Sapindaceae</taxon>
        <taxon>Hippocastanoideae</taxon>
        <taxon>Acereae</taxon>
        <taxon>Acer</taxon>
    </lineage>
</organism>
<dbReference type="InterPro" id="IPR039421">
    <property type="entry name" value="Type_1_exporter"/>
</dbReference>
<evidence type="ECO:0000313" key="16">
    <source>
        <dbReference type="Proteomes" id="UP001168877"/>
    </source>
</evidence>
<evidence type="ECO:0000256" key="6">
    <source>
        <dbReference type="ARBA" id="ARBA00022741"/>
    </source>
</evidence>
<dbReference type="CDD" id="cd18578">
    <property type="entry name" value="ABC_6TM_Pgp_ABCB1_D2_like"/>
    <property type="match status" value="1"/>
</dbReference>
<dbReference type="Gene3D" id="3.40.50.300">
    <property type="entry name" value="P-loop containing nucleotide triphosphate hydrolases"/>
    <property type="match status" value="3"/>
</dbReference>
<feature type="transmembrane region" description="Helical" evidence="12">
    <location>
        <begin position="528"/>
        <end position="552"/>
    </location>
</feature>
<keyword evidence="10" id="KW-0325">Glycoprotein</keyword>
<dbReference type="PROSITE" id="PS50893">
    <property type="entry name" value="ABC_TRANSPORTER_2"/>
    <property type="match status" value="2"/>
</dbReference>
<keyword evidence="9 12" id="KW-0472">Membrane</keyword>
<dbReference type="PANTHER" id="PTHR43394:SF16">
    <property type="entry name" value="ABC TRANSPORTER B FAMILY MEMBER 4-LIKE ISOFORM X1"/>
    <property type="match status" value="1"/>
</dbReference>
<feature type="domain" description="ABC transporter" evidence="13">
    <location>
        <begin position="28"/>
        <end position="264"/>
    </location>
</feature>
<dbReference type="FunFam" id="1.20.1560.10:FF:000009">
    <property type="entry name" value="ABC transporter B family member 1"/>
    <property type="match status" value="1"/>
</dbReference>
<feature type="transmembrane region" description="Helical" evidence="12">
    <location>
        <begin position="301"/>
        <end position="331"/>
    </location>
</feature>
<evidence type="ECO:0000256" key="12">
    <source>
        <dbReference type="SAM" id="Phobius"/>
    </source>
</evidence>
<dbReference type="FunFam" id="3.40.50.300:FF:000066">
    <property type="entry name" value="ABC transporter B family member 1"/>
    <property type="match status" value="1"/>
</dbReference>
<dbReference type="Pfam" id="PF00664">
    <property type="entry name" value="ABC_membrane"/>
    <property type="match status" value="1"/>
</dbReference>
<dbReference type="GO" id="GO:0005886">
    <property type="term" value="C:plasma membrane"/>
    <property type="evidence" value="ECO:0007669"/>
    <property type="project" value="UniProtKB-SubCell"/>
</dbReference>
<feature type="transmembrane region" description="Helical" evidence="12">
    <location>
        <begin position="446"/>
        <end position="465"/>
    </location>
</feature>
<dbReference type="InterPro" id="IPR011527">
    <property type="entry name" value="ABC1_TM_dom"/>
</dbReference>
<evidence type="ECO:0000256" key="8">
    <source>
        <dbReference type="ARBA" id="ARBA00022989"/>
    </source>
</evidence>
<dbReference type="SUPFAM" id="SSF90123">
    <property type="entry name" value="ABC transporter transmembrane region"/>
    <property type="match status" value="1"/>
</dbReference>
<keyword evidence="6" id="KW-0547">Nucleotide-binding</keyword>
<dbReference type="PANTHER" id="PTHR43394">
    <property type="entry name" value="ATP-DEPENDENT PERMEASE MDL1, MITOCHONDRIAL"/>
    <property type="match status" value="1"/>
</dbReference>
<comment type="subcellular location">
    <subcellularLocation>
        <location evidence="1">Cell membrane</location>
        <topology evidence="1">Multi-pass membrane protein</topology>
    </subcellularLocation>
</comment>
<keyword evidence="5" id="KW-0677">Repeat</keyword>
<dbReference type="EMBL" id="JAUESC010000001">
    <property type="protein sequence ID" value="KAK0607361.1"/>
    <property type="molecule type" value="Genomic_DNA"/>
</dbReference>
<dbReference type="PROSITE" id="PS50929">
    <property type="entry name" value="ABC_TM1F"/>
    <property type="match status" value="1"/>
</dbReference>
<keyword evidence="3" id="KW-0813">Transport</keyword>
<comment type="caution">
    <text evidence="15">The sequence shown here is derived from an EMBL/GenBank/DDBJ whole genome shotgun (WGS) entry which is preliminary data.</text>
</comment>
<feature type="transmembrane region" description="Helical" evidence="12">
    <location>
        <begin position="564"/>
        <end position="584"/>
    </location>
</feature>
<dbReference type="Proteomes" id="UP001168877">
    <property type="component" value="Unassembled WGS sequence"/>
</dbReference>
<dbReference type="GO" id="GO:0016887">
    <property type="term" value="F:ATP hydrolysis activity"/>
    <property type="evidence" value="ECO:0007669"/>
    <property type="project" value="InterPro"/>
</dbReference>
<evidence type="ECO:0000256" key="7">
    <source>
        <dbReference type="ARBA" id="ARBA00022840"/>
    </source>
</evidence>
<feature type="compositionally biased region" description="Basic residues" evidence="11">
    <location>
        <begin position="827"/>
        <end position="836"/>
    </location>
</feature>
<reference evidence="15" key="1">
    <citation type="journal article" date="2022" name="Plant J.">
        <title>Strategies of tolerance reflected in two North American maple genomes.</title>
        <authorList>
            <person name="McEvoy S.L."/>
            <person name="Sezen U.U."/>
            <person name="Trouern-Trend A."/>
            <person name="McMahon S.M."/>
            <person name="Schaberg P.G."/>
            <person name="Yang J."/>
            <person name="Wegrzyn J.L."/>
            <person name="Swenson N.G."/>
        </authorList>
    </citation>
    <scope>NUCLEOTIDE SEQUENCE</scope>
    <source>
        <strain evidence="15">NS2018</strain>
    </source>
</reference>
<gene>
    <name evidence="15" type="ORF">LWI29_013844</name>
</gene>
<evidence type="ECO:0000256" key="9">
    <source>
        <dbReference type="ARBA" id="ARBA00023136"/>
    </source>
</evidence>
<name>A0AA39W992_ACESA</name>
<evidence type="ECO:0000256" key="10">
    <source>
        <dbReference type="ARBA" id="ARBA00023180"/>
    </source>
</evidence>
<comment type="similarity">
    <text evidence="2">Belongs to the ABC transporter superfamily. ABCB family. Multidrug resistance exporter (TC 3.A.1.201) subfamily.</text>
</comment>
<dbReference type="GO" id="GO:0090374">
    <property type="term" value="P:oligopeptide export from mitochondrion"/>
    <property type="evidence" value="ECO:0007669"/>
    <property type="project" value="TreeGrafter"/>
</dbReference>
<evidence type="ECO:0000259" key="13">
    <source>
        <dbReference type="PROSITE" id="PS50893"/>
    </source>
</evidence>
<feature type="domain" description="ABC transporter" evidence="13">
    <location>
        <begin position="558"/>
        <end position="832"/>
    </location>
</feature>
<evidence type="ECO:0000256" key="2">
    <source>
        <dbReference type="ARBA" id="ARBA00007577"/>
    </source>
</evidence>
<evidence type="ECO:0000259" key="14">
    <source>
        <dbReference type="PROSITE" id="PS50929"/>
    </source>
</evidence>
<sequence length="836" mass="91161">MFEAINRQPEIDAYEVNGLKLDDIEGDIELRNVGFSYPARPNEQILNRFSLSISSGTTAALVGQSGGGKSTVISLIERFYDPQAGEVLTDGVNLKEFQLKWIRDKIGLVSQGPVLFTCSIKDNIAYGKNGATIDEIKAATELANADNFIKNLPQGLHTMVGEHGIQLSGGQKQGVAIARAILKDPRILLLDEATSALDAESERMVQEALDRIMIYRTTVIVSHRLSTVRNADMIAVIQNGNIVEKDSAPRSFSAPSATPRFSISERTPAKQYDTPACGTSQQPQEIPLTRLIYLNSPEIPVLLLGAIASVANGVIVPIFGVLLAAIVKTFYEPEDELKRDTKFWALMFVVLGVASLLATPLSMYFFTVAGCKLIKRVRSMCFEKVVYMEISWFDEAEHSSGAIGARLSTHAIAVRSLVGDALALLVQNIATVVADLVIAFKSNWQLAPLILALFPLMGVSGYIRWKSMKGFSKNAKKMYEEASQVASDAVGSIRTVASFCAEEKMMQLYQKKCDGPIKAGIRQGLISGLGLGLSFFFFFFVYAVSFYVGAILVDRGKATFTEVFHVFLALTLSAVGIAQSSSLAPDVSKTKNSAASVFKILDQISRIDSSNDSGMTLENVKGQIEFRHVSFKYPTRPDIDMLRNLSLTIRSGHITLDGKQVKKLQLKWLRQQMGLVSQEPVLFNDTIRANIAYGKEGNTTEAEIIAAAELANAHNFISGLQQGYGTSVGERGVQLSGGQKQRVAIAHAIVKAPKILLLDEATSALDLESERLVQDALDRVMLDRTTVVVAHRLSTIKGVDVIAQARLIDLQRPSTNISSASKDSVNQKKHFQSLAA</sequence>
<evidence type="ECO:0008006" key="17">
    <source>
        <dbReference type="Google" id="ProtNLM"/>
    </source>
</evidence>
<keyword evidence="8 12" id="KW-1133">Transmembrane helix</keyword>
<dbReference type="GO" id="GO:0005743">
    <property type="term" value="C:mitochondrial inner membrane"/>
    <property type="evidence" value="ECO:0007669"/>
    <property type="project" value="TreeGrafter"/>
</dbReference>
<feature type="region of interest" description="Disordered" evidence="11">
    <location>
        <begin position="817"/>
        <end position="836"/>
    </location>
</feature>
<dbReference type="Pfam" id="PF00005">
    <property type="entry name" value="ABC_tran"/>
    <property type="match status" value="2"/>
</dbReference>
<dbReference type="GO" id="GO:0015421">
    <property type="term" value="F:ABC-type oligopeptide transporter activity"/>
    <property type="evidence" value="ECO:0007669"/>
    <property type="project" value="TreeGrafter"/>
</dbReference>
<keyword evidence="7" id="KW-0067">ATP-binding</keyword>
<dbReference type="SUPFAM" id="SSF52540">
    <property type="entry name" value="P-loop containing nucleoside triphosphate hydrolases"/>
    <property type="match status" value="2"/>
</dbReference>
<dbReference type="AlphaFoldDB" id="A0AA39W992"/>
<feature type="transmembrane region" description="Helical" evidence="12">
    <location>
        <begin position="343"/>
        <end position="366"/>
    </location>
</feature>
<dbReference type="SMART" id="SM00382">
    <property type="entry name" value="AAA"/>
    <property type="match status" value="2"/>
</dbReference>